<dbReference type="AlphaFoldDB" id="A0A6I2UAA9"/>
<protein>
    <recommendedName>
        <fullName evidence="4">Poly(3-hydroxybutyrate) depolymerase</fullName>
    </recommendedName>
</protein>
<dbReference type="EMBL" id="VUNJ01000016">
    <property type="protein sequence ID" value="MST92879.1"/>
    <property type="molecule type" value="Genomic_DNA"/>
</dbReference>
<comment type="caution">
    <text evidence="2">The sequence shown here is derived from an EMBL/GenBank/DDBJ whole genome shotgun (WGS) entry which is preliminary data.</text>
</comment>
<name>A0A6I2UAA9_9FIRM</name>
<evidence type="ECO:0000313" key="2">
    <source>
        <dbReference type="EMBL" id="MST92879.1"/>
    </source>
</evidence>
<dbReference type="RefSeq" id="WP_154523410.1">
    <property type="nucleotide sequence ID" value="NZ_CATXDA010000002.1"/>
</dbReference>
<evidence type="ECO:0008006" key="4">
    <source>
        <dbReference type="Google" id="ProtNLM"/>
    </source>
</evidence>
<dbReference type="PANTHER" id="PTHR43037:SF1">
    <property type="entry name" value="BLL1128 PROTEIN"/>
    <property type="match status" value="1"/>
</dbReference>
<sequence>MSYKIVLQPGELNDANRDYLPKAIKGSRMVVNENGNNSQVYPARLTEHVEDILGDGIRDVWYEYVPESYDSGKKTPLVFSMHGGLMTGWGQCIYTSWSLVAEKEGFLCVFPNASANKMWMIECDDEKMDEITTREKLAGSGVPALNRPTGSVPEFHDVRLVMKLLERMREKYNIDETRVYIQGMSMGNAMTSQVARYMGAHFAAAAGSGCPTNCKLLFDSENRLINAGGPMDIWQSRLEHDKTPYHYGEDDKTVVQGNVNYWRRLNGALGLPEISIRGEKNLLLYRGDKANVMLMDVHNRDHGQTFDDAQMVWDYLFSGVSKTPDGTVRHAPTRRAFRADEHALALTEDAKQALLNGKPVPLGGKVFRRDKLKYHGLNGGQLVRGSYLYAPVTFLAKAFGGQALSDGDTAEVRLSDGRLLAFAHGCVGCTIDNTVEAMVCEAITMDGTLYVPAEWFCAALYDWHVSCYGDTLYAADHFARLSRYAAWMISDILLEREGGQRGMV</sequence>
<evidence type="ECO:0000313" key="3">
    <source>
        <dbReference type="Proteomes" id="UP000431913"/>
    </source>
</evidence>
<proteinExistence type="predicted"/>
<dbReference type="SUPFAM" id="SSF53474">
    <property type="entry name" value="alpha/beta-Hydrolases"/>
    <property type="match status" value="1"/>
</dbReference>
<dbReference type="Proteomes" id="UP000431913">
    <property type="component" value="Unassembled WGS sequence"/>
</dbReference>
<dbReference type="InterPro" id="IPR029058">
    <property type="entry name" value="AB_hydrolase_fold"/>
</dbReference>
<keyword evidence="1" id="KW-0732">Signal</keyword>
<dbReference type="InterPro" id="IPR050955">
    <property type="entry name" value="Plant_Biomass_Hydrol_Est"/>
</dbReference>
<organism evidence="2 3">
    <name type="scientific">Ruthenibacterium lactatiformans</name>
    <dbReference type="NCBI Taxonomy" id="1550024"/>
    <lineage>
        <taxon>Bacteria</taxon>
        <taxon>Bacillati</taxon>
        <taxon>Bacillota</taxon>
        <taxon>Clostridia</taxon>
        <taxon>Eubacteriales</taxon>
        <taxon>Oscillospiraceae</taxon>
        <taxon>Ruthenibacterium</taxon>
    </lineage>
</organism>
<dbReference type="Gene3D" id="3.40.50.1820">
    <property type="entry name" value="alpha/beta hydrolase"/>
    <property type="match status" value="1"/>
</dbReference>
<accession>A0A6I2UAA9</accession>
<dbReference type="PANTHER" id="PTHR43037">
    <property type="entry name" value="UNNAMED PRODUCT-RELATED"/>
    <property type="match status" value="1"/>
</dbReference>
<reference evidence="2 3" key="1">
    <citation type="submission" date="2019-08" db="EMBL/GenBank/DDBJ databases">
        <title>In-depth cultivation of the pig gut microbiome towards novel bacterial diversity and tailored functional studies.</title>
        <authorList>
            <person name="Wylensek D."/>
            <person name="Hitch T.C.A."/>
            <person name="Clavel T."/>
        </authorList>
    </citation>
    <scope>NUCLEOTIDE SEQUENCE [LARGE SCALE GENOMIC DNA]</scope>
    <source>
        <strain evidence="2 3">WCA3-601-WT-6J</strain>
    </source>
</reference>
<gene>
    <name evidence="2" type="ORF">FYJ76_13230</name>
</gene>
<evidence type="ECO:0000256" key="1">
    <source>
        <dbReference type="ARBA" id="ARBA00022729"/>
    </source>
</evidence>